<name>A0A645JKT7_9ZZZZ</name>
<sequence length="81" mass="9358">MIFSIIFRKPFCIVGNTKRGLARFTSLLEAFNLQDRLIMNISSLESLSYDTLMSEIDYSFLNRIIAINMENTDKFLSRVGL</sequence>
<proteinExistence type="predicted"/>
<dbReference type="AlphaFoldDB" id="A0A645JKT7"/>
<accession>A0A645JKT7</accession>
<reference evidence="1" key="1">
    <citation type="submission" date="2019-08" db="EMBL/GenBank/DDBJ databases">
        <authorList>
            <person name="Kucharzyk K."/>
            <person name="Murdoch R.W."/>
            <person name="Higgins S."/>
            <person name="Loffler F."/>
        </authorList>
    </citation>
    <scope>NUCLEOTIDE SEQUENCE</scope>
</reference>
<protein>
    <submittedName>
        <fullName evidence="1">Uncharacterized protein</fullName>
    </submittedName>
</protein>
<evidence type="ECO:0000313" key="1">
    <source>
        <dbReference type="EMBL" id="MPN63720.1"/>
    </source>
</evidence>
<gene>
    <name evidence="1" type="ORF">SDC9_211486</name>
</gene>
<comment type="caution">
    <text evidence="1">The sequence shown here is derived from an EMBL/GenBank/DDBJ whole genome shotgun (WGS) entry which is preliminary data.</text>
</comment>
<dbReference type="EMBL" id="VSSQ01143556">
    <property type="protein sequence ID" value="MPN63720.1"/>
    <property type="molecule type" value="Genomic_DNA"/>
</dbReference>
<organism evidence="1">
    <name type="scientific">bioreactor metagenome</name>
    <dbReference type="NCBI Taxonomy" id="1076179"/>
    <lineage>
        <taxon>unclassified sequences</taxon>
        <taxon>metagenomes</taxon>
        <taxon>ecological metagenomes</taxon>
    </lineage>
</organism>